<keyword evidence="3" id="KW-1185">Reference proteome</keyword>
<gene>
    <name evidence="2" type="ORF">Mkiyose1413_10710</name>
    <name evidence="1" type="ORF">SRL2020028_08960</name>
</gene>
<name>A0A9P3Q1K2_9MYCO</name>
<dbReference type="EMBL" id="BRZI01000004">
    <property type="protein sequence ID" value="GLD29188.1"/>
    <property type="molecule type" value="Genomic_DNA"/>
</dbReference>
<dbReference type="EMBL" id="BRXE01000005">
    <property type="protein sequence ID" value="GLB81640.1"/>
    <property type="molecule type" value="Genomic_DNA"/>
</dbReference>
<reference evidence="2" key="1">
    <citation type="submission" date="2022-08" db="EMBL/GenBank/DDBJ databases">
        <title>Mycobacterium kiyosense sp. nov., scotochromogenic slow-glowing species isolated from respiratory specimens.</title>
        <authorList>
            <person name="Fukano H."/>
            <person name="Kazumi Y."/>
            <person name="Sakagami N."/>
            <person name="Ato M."/>
            <person name="Mitarai S."/>
            <person name="Hoshino Y."/>
        </authorList>
    </citation>
    <scope>NUCLEOTIDE SEQUENCE</scope>
    <source>
        <strain evidence="2">1413</strain>
        <strain evidence="1">SRL2020-028</strain>
    </source>
</reference>
<comment type="caution">
    <text evidence="2">The sequence shown here is derived from an EMBL/GenBank/DDBJ whole genome shotgun (WGS) entry which is preliminary data.</text>
</comment>
<sequence length="146" mass="16104">MPRDIDGLIDAIDQLVDNQLTHDQDDYHAPYALQCLLCRDEWHGLPDSSGCPGSEGYAKTVEVDGGTSCEDLRLQVEHQFTEAFAHLNALNDEVHSGSGSAEDLQALLTDMQAHGVYRVAGCTVSADSQCYWKFVALPDQRRRAHS</sequence>
<proteinExistence type="predicted"/>
<evidence type="ECO:0000313" key="3">
    <source>
        <dbReference type="Proteomes" id="UP001064782"/>
    </source>
</evidence>
<accession>A0A9P3Q1K2</accession>
<dbReference type="AlphaFoldDB" id="A0A9P3Q1K2"/>
<evidence type="ECO:0000313" key="2">
    <source>
        <dbReference type="EMBL" id="GLD29188.1"/>
    </source>
</evidence>
<protein>
    <submittedName>
        <fullName evidence="2">Uncharacterized protein</fullName>
    </submittedName>
</protein>
<dbReference type="Proteomes" id="UP001064782">
    <property type="component" value="Unassembled WGS sequence"/>
</dbReference>
<evidence type="ECO:0000313" key="1">
    <source>
        <dbReference type="EMBL" id="GLB81640.1"/>
    </source>
</evidence>
<dbReference type="Proteomes" id="UP001165663">
    <property type="component" value="Unassembled WGS sequence"/>
</dbReference>
<organism evidence="2 3">
    <name type="scientific">Mycobacterium kiyosense</name>
    <dbReference type="NCBI Taxonomy" id="2871094"/>
    <lineage>
        <taxon>Bacteria</taxon>
        <taxon>Bacillati</taxon>
        <taxon>Actinomycetota</taxon>
        <taxon>Actinomycetes</taxon>
        <taxon>Mycobacteriales</taxon>
        <taxon>Mycobacteriaceae</taxon>
        <taxon>Mycobacterium</taxon>
    </lineage>
</organism>